<evidence type="ECO:0000313" key="7">
    <source>
        <dbReference type="Proteomes" id="UP001172102"/>
    </source>
</evidence>
<gene>
    <name evidence="6" type="ORF">B0H67DRAFT_582940</name>
</gene>
<protein>
    <submittedName>
        <fullName evidence="6">Chondroitin AC/alginate lyase</fullName>
    </submittedName>
</protein>
<evidence type="ECO:0000313" key="6">
    <source>
        <dbReference type="EMBL" id="KAK0716356.1"/>
    </source>
</evidence>
<feature type="chain" id="PRO_5041381380" evidence="4">
    <location>
        <begin position="24"/>
        <end position="419"/>
    </location>
</feature>
<dbReference type="InterPro" id="IPR008929">
    <property type="entry name" value="Chondroitin_lyas"/>
</dbReference>
<dbReference type="PROSITE" id="PS51257">
    <property type="entry name" value="PROKAR_LIPOPROTEIN"/>
    <property type="match status" value="1"/>
</dbReference>
<evidence type="ECO:0000256" key="4">
    <source>
        <dbReference type="SAM" id="SignalP"/>
    </source>
</evidence>
<dbReference type="Proteomes" id="UP001172102">
    <property type="component" value="Unassembled WGS sequence"/>
</dbReference>
<accession>A0AA40AIB1</accession>
<keyword evidence="2 6" id="KW-0456">Lyase</keyword>
<evidence type="ECO:0000256" key="3">
    <source>
        <dbReference type="SAM" id="MobiDB-lite"/>
    </source>
</evidence>
<keyword evidence="1 4" id="KW-0732">Signal</keyword>
<name>A0AA40AIB1_9PEZI</name>
<reference evidence="6" key="1">
    <citation type="submission" date="2023-06" db="EMBL/GenBank/DDBJ databases">
        <title>Genome-scale phylogeny and comparative genomics of the fungal order Sordariales.</title>
        <authorList>
            <consortium name="Lawrence Berkeley National Laboratory"/>
            <person name="Hensen N."/>
            <person name="Bonometti L."/>
            <person name="Westerberg I."/>
            <person name="Brannstrom I.O."/>
            <person name="Guillou S."/>
            <person name="Cros-Aarteil S."/>
            <person name="Calhoun S."/>
            <person name="Haridas S."/>
            <person name="Kuo A."/>
            <person name="Mondo S."/>
            <person name="Pangilinan J."/>
            <person name="Riley R."/>
            <person name="Labutti K."/>
            <person name="Andreopoulos B."/>
            <person name="Lipzen A."/>
            <person name="Chen C."/>
            <person name="Yanf M."/>
            <person name="Daum C."/>
            <person name="Ng V."/>
            <person name="Clum A."/>
            <person name="Steindorff A."/>
            <person name="Ohm R."/>
            <person name="Martin F."/>
            <person name="Silar P."/>
            <person name="Natvig D."/>
            <person name="Lalanne C."/>
            <person name="Gautier V."/>
            <person name="Ament-Velasquez S.L."/>
            <person name="Kruys A."/>
            <person name="Hutchinson M.I."/>
            <person name="Powell A.J."/>
            <person name="Barry K."/>
            <person name="Miller A.N."/>
            <person name="Grigoriev I.V."/>
            <person name="Debuchy R."/>
            <person name="Gladieux P."/>
            <person name="Thoren M.H."/>
            <person name="Johannesson H."/>
        </authorList>
    </citation>
    <scope>NUCLEOTIDE SEQUENCE</scope>
    <source>
        <strain evidence="6">SMH4607-1</strain>
    </source>
</reference>
<dbReference type="Gene3D" id="1.50.10.100">
    <property type="entry name" value="Chondroitin AC/alginate lyase"/>
    <property type="match status" value="1"/>
</dbReference>
<comment type="caution">
    <text evidence="6">The sequence shown here is derived from an EMBL/GenBank/DDBJ whole genome shotgun (WGS) entry which is preliminary data.</text>
</comment>
<dbReference type="GO" id="GO:0042597">
    <property type="term" value="C:periplasmic space"/>
    <property type="evidence" value="ECO:0007669"/>
    <property type="project" value="InterPro"/>
</dbReference>
<dbReference type="GO" id="GO:0016829">
    <property type="term" value="F:lyase activity"/>
    <property type="evidence" value="ECO:0007669"/>
    <property type="project" value="UniProtKB-KW"/>
</dbReference>
<feature type="domain" description="Alginate lyase" evidence="5">
    <location>
        <begin position="105"/>
        <end position="338"/>
    </location>
</feature>
<dbReference type="InterPro" id="IPR008397">
    <property type="entry name" value="Alginate_lyase_dom"/>
</dbReference>
<dbReference type="EMBL" id="JAUKUA010000004">
    <property type="protein sequence ID" value="KAK0716356.1"/>
    <property type="molecule type" value="Genomic_DNA"/>
</dbReference>
<evidence type="ECO:0000256" key="1">
    <source>
        <dbReference type="ARBA" id="ARBA00022729"/>
    </source>
</evidence>
<proteinExistence type="predicted"/>
<feature type="signal peptide" evidence="4">
    <location>
        <begin position="1"/>
        <end position="23"/>
    </location>
</feature>
<sequence length="419" mass="45810">MAPKCNMLGNILTAMCFLATSCALRLSDQPNHPLHKSDAAPISFKHPGVFITKPQLEFVRTQVRAGAEPWSTAYKSMLAHDLAKLSRNPSPQAAVKCDSGSSEDQGNGCHNERQDALAAWAMAVAYHISGDAKYAQKSMSYLNAWSAALRSHAGSNANLQIGWAGTSWVRAAELIRYSGAGWSDGDIAAFENMVRSKFLPTAAKSDNRIANWDLVLLETAVEAAVFLDDRNTYDAVSKLFVEAVPAYIYLSSDGQYPKAARGKSSKPADLIKAWFNQTRFVDGLEQETCRDLVHTGYGIASIAHFAETAWIQGDDYYTGDVGRRLLAALEFHTKFLNGEAVPNWLCGGAIPKMNDDGAFDVTEVGLNALGTRLGLNTQQTGRYTQRTRPHETNWLFIGWETVTHARNPTNASAVVMRGL</sequence>
<evidence type="ECO:0000256" key="2">
    <source>
        <dbReference type="ARBA" id="ARBA00023239"/>
    </source>
</evidence>
<evidence type="ECO:0000259" key="5">
    <source>
        <dbReference type="Pfam" id="PF05426"/>
    </source>
</evidence>
<dbReference type="AlphaFoldDB" id="A0AA40AIB1"/>
<dbReference type="Pfam" id="PF05426">
    <property type="entry name" value="Alginate_lyase"/>
    <property type="match status" value="1"/>
</dbReference>
<dbReference type="SUPFAM" id="SSF48230">
    <property type="entry name" value="Chondroitin AC/alginate lyase"/>
    <property type="match status" value="1"/>
</dbReference>
<organism evidence="6 7">
    <name type="scientific">Lasiosphaeris hirsuta</name>
    <dbReference type="NCBI Taxonomy" id="260670"/>
    <lineage>
        <taxon>Eukaryota</taxon>
        <taxon>Fungi</taxon>
        <taxon>Dikarya</taxon>
        <taxon>Ascomycota</taxon>
        <taxon>Pezizomycotina</taxon>
        <taxon>Sordariomycetes</taxon>
        <taxon>Sordariomycetidae</taxon>
        <taxon>Sordariales</taxon>
        <taxon>Lasiosphaeriaceae</taxon>
        <taxon>Lasiosphaeris</taxon>
    </lineage>
</organism>
<keyword evidence="7" id="KW-1185">Reference proteome</keyword>
<feature type="region of interest" description="Disordered" evidence="3">
    <location>
        <begin position="90"/>
        <end position="110"/>
    </location>
</feature>